<dbReference type="PANTHER" id="PTHR30250:SF11">
    <property type="entry name" value="O-ANTIGEN TRANSPORTER-RELATED"/>
    <property type="match status" value="1"/>
</dbReference>
<dbReference type="OrthoDB" id="7769154at2"/>
<evidence type="ECO:0000313" key="7">
    <source>
        <dbReference type="EMBL" id="SMO91266.1"/>
    </source>
</evidence>
<dbReference type="Proteomes" id="UP000319014">
    <property type="component" value="Unassembled WGS sequence"/>
</dbReference>
<feature type="transmembrane region" description="Helical" evidence="6">
    <location>
        <begin position="21"/>
        <end position="40"/>
    </location>
</feature>
<keyword evidence="5 6" id="KW-0472">Membrane</keyword>
<comment type="subcellular location">
    <subcellularLocation>
        <location evidence="1">Cell membrane</location>
        <topology evidence="1">Multi-pass membrane protein</topology>
    </subcellularLocation>
</comment>
<feature type="transmembrane region" description="Helical" evidence="6">
    <location>
        <begin position="388"/>
        <end position="413"/>
    </location>
</feature>
<evidence type="ECO:0000256" key="4">
    <source>
        <dbReference type="ARBA" id="ARBA00022989"/>
    </source>
</evidence>
<reference evidence="7 8" key="1">
    <citation type="submission" date="2017-05" db="EMBL/GenBank/DDBJ databases">
        <authorList>
            <person name="Varghese N."/>
            <person name="Submissions S."/>
        </authorList>
    </citation>
    <scope>NUCLEOTIDE SEQUENCE [LARGE SCALE GENOMIC DNA]</scope>
    <source>
        <strain evidence="7 8">DSM 100094</strain>
    </source>
</reference>
<name>A0A521F5C2_9RHOB</name>
<sequence>MTRAATPRLGREHSAGLIDSMLLIVARVGANLLALLWTLLLVRLLQPEASGIALQAISIAQIASILITLNVESGSMRAIVPARQNDRWDQAAGFVRFNRRLALITAPILALLVLGVWLGGLTVFQTPATLAAMALAVVLVAMARMTARHATALGVMRKGLLPRLLTGPVVLTLGLGIAALARIPLLPWHVVALYALSEGITVVIQNRLLRDDFAFLGATRGDSTGWQGWTRLGLWLTPGLVMNEYRKAILIATAALVLTGTEISLFAVAFSIVNIINFGVVAVDVAFSPRIAQAMAAGQPGRRDKLLASSGAIKLAGLMLGTALVLLMGRTALGWFGAQFDAAYPALLVMLLIPAISILFGPASVLLSSRGYGRSDFTGNLTGALGCMVAICGLGALFGVVGAAVGAVAAHLLGQATMTVLCRRRLGIDPTLGNLRHLIRSPATPSATVTP</sequence>
<protein>
    <submittedName>
        <fullName evidence="7">Membrane protein involved in the export of O-antigen and teichoic acid</fullName>
    </submittedName>
</protein>
<evidence type="ECO:0000256" key="3">
    <source>
        <dbReference type="ARBA" id="ARBA00022692"/>
    </source>
</evidence>
<keyword evidence="4 6" id="KW-1133">Transmembrane helix</keyword>
<keyword evidence="8" id="KW-1185">Reference proteome</keyword>
<evidence type="ECO:0000313" key="8">
    <source>
        <dbReference type="Proteomes" id="UP000319014"/>
    </source>
</evidence>
<keyword evidence="2" id="KW-1003">Cell membrane</keyword>
<feature type="transmembrane region" description="Helical" evidence="6">
    <location>
        <begin position="342"/>
        <end position="367"/>
    </location>
</feature>
<evidence type="ECO:0000256" key="2">
    <source>
        <dbReference type="ARBA" id="ARBA00022475"/>
    </source>
</evidence>
<evidence type="ECO:0000256" key="5">
    <source>
        <dbReference type="ARBA" id="ARBA00023136"/>
    </source>
</evidence>
<accession>A0A521F5C2</accession>
<feature type="transmembrane region" description="Helical" evidence="6">
    <location>
        <begin position="313"/>
        <end position="336"/>
    </location>
</feature>
<feature type="transmembrane region" description="Helical" evidence="6">
    <location>
        <begin position="101"/>
        <end position="124"/>
    </location>
</feature>
<dbReference type="RefSeq" id="WP_142664268.1">
    <property type="nucleotide sequence ID" value="NZ_FXTK01000018.1"/>
</dbReference>
<organism evidence="7 8">
    <name type="scientific">Paracoccus laeviglucosivorans</name>
    <dbReference type="NCBI Taxonomy" id="1197861"/>
    <lineage>
        <taxon>Bacteria</taxon>
        <taxon>Pseudomonadati</taxon>
        <taxon>Pseudomonadota</taxon>
        <taxon>Alphaproteobacteria</taxon>
        <taxon>Rhodobacterales</taxon>
        <taxon>Paracoccaceae</taxon>
        <taxon>Paracoccus</taxon>
    </lineage>
</organism>
<feature type="transmembrane region" description="Helical" evidence="6">
    <location>
        <begin position="130"/>
        <end position="147"/>
    </location>
</feature>
<proteinExistence type="predicted"/>
<dbReference type="InterPro" id="IPR050833">
    <property type="entry name" value="Poly_Biosynth_Transport"/>
</dbReference>
<feature type="transmembrane region" description="Helical" evidence="6">
    <location>
        <begin position="52"/>
        <end position="71"/>
    </location>
</feature>
<feature type="transmembrane region" description="Helical" evidence="6">
    <location>
        <begin position="248"/>
        <end position="269"/>
    </location>
</feature>
<dbReference type="AlphaFoldDB" id="A0A521F5C2"/>
<dbReference type="GO" id="GO:0005886">
    <property type="term" value="C:plasma membrane"/>
    <property type="evidence" value="ECO:0007669"/>
    <property type="project" value="UniProtKB-SubCell"/>
</dbReference>
<dbReference type="EMBL" id="FXTK01000018">
    <property type="protein sequence ID" value="SMO91266.1"/>
    <property type="molecule type" value="Genomic_DNA"/>
</dbReference>
<dbReference type="PANTHER" id="PTHR30250">
    <property type="entry name" value="PST FAMILY PREDICTED COLANIC ACID TRANSPORTER"/>
    <property type="match status" value="1"/>
</dbReference>
<keyword evidence="3 6" id="KW-0812">Transmembrane</keyword>
<evidence type="ECO:0000256" key="6">
    <source>
        <dbReference type="SAM" id="Phobius"/>
    </source>
</evidence>
<evidence type="ECO:0000256" key="1">
    <source>
        <dbReference type="ARBA" id="ARBA00004651"/>
    </source>
</evidence>
<gene>
    <name evidence="7" type="ORF">SAMN06265221_11824</name>
</gene>
<feature type="transmembrane region" description="Helical" evidence="6">
    <location>
        <begin position="159"/>
        <end position="180"/>
    </location>
</feature>
<feature type="transmembrane region" description="Helical" evidence="6">
    <location>
        <begin position="186"/>
        <end position="204"/>
    </location>
</feature>